<keyword evidence="3 9" id="KW-0808">Transferase</keyword>
<comment type="catalytic activity">
    <reaction evidence="7">
        <text>DNA(n) + a 2'-deoxyribonucleoside 5'-triphosphate = DNA(n+1) + diphosphate</text>
        <dbReference type="Rhea" id="RHEA:22508"/>
        <dbReference type="Rhea" id="RHEA-COMP:17339"/>
        <dbReference type="Rhea" id="RHEA-COMP:17340"/>
        <dbReference type="ChEBI" id="CHEBI:33019"/>
        <dbReference type="ChEBI" id="CHEBI:61560"/>
        <dbReference type="ChEBI" id="CHEBI:173112"/>
        <dbReference type="EC" id="2.7.7.7"/>
    </reaction>
</comment>
<dbReference type="PANTHER" id="PTHR11669">
    <property type="entry name" value="REPLICATION FACTOR C / DNA POLYMERASE III GAMMA-TAU SUBUNIT"/>
    <property type="match status" value="1"/>
</dbReference>
<feature type="domain" description="DNA polymerase III delta subunit C-terminal" evidence="8">
    <location>
        <begin position="197"/>
        <end position="308"/>
    </location>
</feature>
<accession>A0ABV2J845</accession>
<sequence length="312" mass="36047">MFLENVEISNKLDKDFSQSSLSHAYLFYGPKGIGKFSHAKNFARAILTENPEQIRYFSGIDNYNSPDLDIIESDNTIKKAEIEELIEKSFSKPFNGKYKVVIINDFDKVTVEGQNALLKTLEEPMDYLILILITSNFEKILPTIISRCRILKFSEVDEARIEKLLLSKSVSEKNAKLFSRLAHGSVCLAIKYTENPELLQLREDLIEILDSLIRKSGYLFTKLDFFKDNKDKIIDIFNFFLIWYRDLFFVKSGVKDLVINLDKIELLELQDVSFEEAIAGYDSILRAIERLDKNINFDLNIEKLLIELGGVR</sequence>
<dbReference type="SUPFAM" id="SSF52540">
    <property type="entry name" value="P-loop containing nucleoside triphosphate hydrolases"/>
    <property type="match status" value="1"/>
</dbReference>
<keyword evidence="10" id="KW-1185">Reference proteome</keyword>
<name>A0ABV2J845_9FIRM</name>
<evidence type="ECO:0000256" key="5">
    <source>
        <dbReference type="ARBA" id="ARBA00022705"/>
    </source>
</evidence>
<evidence type="ECO:0000256" key="3">
    <source>
        <dbReference type="ARBA" id="ARBA00022679"/>
    </source>
</evidence>
<reference evidence="9 10" key="1">
    <citation type="submission" date="2024-06" db="EMBL/GenBank/DDBJ databases">
        <title>Genomic Encyclopedia of Type Strains, Phase IV (KMG-IV): sequencing the most valuable type-strain genomes for metagenomic binning, comparative biology and taxonomic classification.</title>
        <authorList>
            <person name="Goeker M."/>
        </authorList>
    </citation>
    <scope>NUCLEOTIDE SEQUENCE [LARGE SCALE GENOMIC DNA]</scope>
    <source>
        <strain evidence="9 10">DSM 21460</strain>
    </source>
</reference>
<proteinExistence type="predicted"/>
<comment type="caution">
    <text evidence="9">The sequence shown here is derived from an EMBL/GenBank/DDBJ whole genome shotgun (WGS) entry which is preliminary data.</text>
</comment>
<evidence type="ECO:0000256" key="1">
    <source>
        <dbReference type="ARBA" id="ARBA00012417"/>
    </source>
</evidence>
<evidence type="ECO:0000256" key="2">
    <source>
        <dbReference type="ARBA" id="ARBA00014363"/>
    </source>
</evidence>
<dbReference type="InterPro" id="IPR015199">
    <property type="entry name" value="DNA_pol_III_delta_C"/>
</dbReference>
<evidence type="ECO:0000256" key="6">
    <source>
        <dbReference type="ARBA" id="ARBA00022932"/>
    </source>
</evidence>
<evidence type="ECO:0000256" key="7">
    <source>
        <dbReference type="ARBA" id="ARBA00049244"/>
    </source>
</evidence>
<protein>
    <recommendedName>
        <fullName evidence="2">DNA polymerase III subunit delta'</fullName>
        <ecNumber evidence="1">2.7.7.7</ecNumber>
    </recommendedName>
</protein>
<keyword evidence="5" id="KW-0235">DNA replication</keyword>
<dbReference type="Gene3D" id="3.40.50.300">
    <property type="entry name" value="P-loop containing nucleotide triphosphate hydrolases"/>
    <property type="match status" value="1"/>
</dbReference>
<keyword evidence="6" id="KW-0239">DNA-directed DNA polymerase</keyword>
<evidence type="ECO:0000259" key="8">
    <source>
        <dbReference type="Pfam" id="PF09115"/>
    </source>
</evidence>
<dbReference type="GO" id="GO:0003887">
    <property type="term" value="F:DNA-directed DNA polymerase activity"/>
    <property type="evidence" value="ECO:0007669"/>
    <property type="project" value="UniProtKB-EC"/>
</dbReference>
<organism evidence="9 10">
    <name type="scientific">Peptoniphilus olsenii</name>
    <dbReference type="NCBI Taxonomy" id="411570"/>
    <lineage>
        <taxon>Bacteria</taxon>
        <taxon>Bacillati</taxon>
        <taxon>Bacillota</taxon>
        <taxon>Tissierellia</taxon>
        <taxon>Tissierellales</taxon>
        <taxon>Peptoniphilaceae</taxon>
        <taxon>Peptoniphilus</taxon>
    </lineage>
</organism>
<keyword evidence="4 9" id="KW-0548">Nucleotidyltransferase</keyword>
<dbReference type="EMBL" id="JBEPMA010000002">
    <property type="protein sequence ID" value="MET3616952.1"/>
    <property type="molecule type" value="Genomic_DNA"/>
</dbReference>
<gene>
    <name evidence="9" type="ORF">ABID14_000577</name>
</gene>
<dbReference type="PANTHER" id="PTHR11669:SF8">
    <property type="entry name" value="DNA POLYMERASE III SUBUNIT DELTA"/>
    <property type="match status" value="1"/>
</dbReference>
<evidence type="ECO:0000313" key="10">
    <source>
        <dbReference type="Proteomes" id="UP001549162"/>
    </source>
</evidence>
<dbReference type="Proteomes" id="UP001549162">
    <property type="component" value="Unassembled WGS sequence"/>
</dbReference>
<evidence type="ECO:0000313" key="9">
    <source>
        <dbReference type="EMBL" id="MET3616952.1"/>
    </source>
</evidence>
<dbReference type="CDD" id="cd00009">
    <property type="entry name" value="AAA"/>
    <property type="match status" value="1"/>
</dbReference>
<dbReference type="RefSeq" id="WP_354367009.1">
    <property type="nucleotide sequence ID" value="NZ_JBEPMA010000002.1"/>
</dbReference>
<evidence type="ECO:0000256" key="4">
    <source>
        <dbReference type="ARBA" id="ARBA00022695"/>
    </source>
</evidence>
<dbReference type="EC" id="2.7.7.7" evidence="1"/>
<dbReference type="InterPro" id="IPR050238">
    <property type="entry name" value="DNA_Rep/Repair_Clamp_Loader"/>
</dbReference>
<dbReference type="Pfam" id="PF13177">
    <property type="entry name" value="DNA_pol3_delta2"/>
    <property type="match status" value="1"/>
</dbReference>
<dbReference type="InterPro" id="IPR027417">
    <property type="entry name" value="P-loop_NTPase"/>
</dbReference>
<dbReference type="Pfam" id="PF09115">
    <property type="entry name" value="DNApol3-delta_C"/>
    <property type="match status" value="1"/>
</dbReference>